<reference evidence="1" key="1">
    <citation type="submission" date="2014-11" db="EMBL/GenBank/DDBJ databases">
        <authorList>
            <person name="Amaro Gonzalez C."/>
        </authorList>
    </citation>
    <scope>NUCLEOTIDE SEQUENCE</scope>
</reference>
<accession>A0A0E9Q7J5</accession>
<organism evidence="1">
    <name type="scientific">Anguilla anguilla</name>
    <name type="common">European freshwater eel</name>
    <name type="synonym">Muraena anguilla</name>
    <dbReference type="NCBI Taxonomy" id="7936"/>
    <lineage>
        <taxon>Eukaryota</taxon>
        <taxon>Metazoa</taxon>
        <taxon>Chordata</taxon>
        <taxon>Craniata</taxon>
        <taxon>Vertebrata</taxon>
        <taxon>Euteleostomi</taxon>
        <taxon>Actinopterygii</taxon>
        <taxon>Neopterygii</taxon>
        <taxon>Teleostei</taxon>
        <taxon>Anguilliformes</taxon>
        <taxon>Anguillidae</taxon>
        <taxon>Anguilla</taxon>
    </lineage>
</organism>
<sequence length="19" mass="2322">MHIYIKVLYTHTYVKVGKK</sequence>
<dbReference type="EMBL" id="GBXM01096075">
    <property type="protein sequence ID" value="JAH12502.1"/>
    <property type="molecule type" value="Transcribed_RNA"/>
</dbReference>
<evidence type="ECO:0000313" key="1">
    <source>
        <dbReference type="EMBL" id="JAH12502.1"/>
    </source>
</evidence>
<proteinExistence type="predicted"/>
<name>A0A0E9Q7J5_ANGAN</name>
<reference evidence="1" key="2">
    <citation type="journal article" date="2015" name="Fish Shellfish Immunol.">
        <title>Early steps in the European eel (Anguilla anguilla)-Vibrio vulnificus interaction in the gills: Role of the RtxA13 toxin.</title>
        <authorList>
            <person name="Callol A."/>
            <person name="Pajuelo D."/>
            <person name="Ebbesson L."/>
            <person name="Teles M."/>
            <person name="MacKenzie S."/>
            <person name="Amaro C."/>
        </authorList>
    </citation>
    <scope>NUCLEOTIDE SEQUENCE</scope>
</reference>
<protein>
    <submittedName>
        <fullName evidence="1">Uncharacterized protein</fullName>
    </submittedName>
</protein>
<dbReference type="AlphaFoldDB" id="A0A0E9Q7J5"/>